<protein>
    <submittedName>
        <fullName evidence="3">Adenosylhomocysteine nucleosidase</fullName>
    </submittedName>
</protein>
<dbReference type="Gene3D" id="3.40.50.1580">
    <property type="entry name" value="Nucleoside phosphorylase domain"/>
    <property type="match status" value="1"/>
</dbReference>
<dbReference type="PANTHER" id="PTHR46832">
    <property type="entry name" value="5'-METHYLTHIOADENOSINE/S-ADENOSYLHOMOCYSTEINE NUCLEOSIDASE"/>
    <property type="match status" value="1"/>
</dbReference>
<keyword evidence="4" id="KW-1185">Reference proteome</keyword>
<dbReference type="InterPro" id="IPR000845">
    <property type="entry name" value="Nucleoside_phosphorylase_d"/>
</dbReference>
<dbReference type="PANTHER" id="PTHR46832:SF1">
    <property type="entry name" value="5'-METHYLTHIOADENOSINE_S-ADENOSYLHOMOCYSTEINE NUCLEOSIDASE"/>
    <property type="match status" value="1"/>
</dbReference>
<dbReference type="NCBIfam" id="NF004168">
    <property type="entry name" value="PRK05634.1"/>
    <property type="match status" value="1"/>
</dbReference>
<sequence>MRGLDGAPGSEWAQADMPPQVGAGEIDLQAPPEDGVRKWLVAAATEAEVAALPRDHPALLAVLITGAGKTAAAVAVSAALARLDDPTSIGVINVGTAGGLDETGARLRWPSTAWAWDLDAASLNALGIPVRGQLALSGGDGSVIATGDRFVAGGSLRTALQARAALVDMECYSVAAACHAFGTPVRAVKWVSDAADESASDDWGVAVPRGAAVLAEATVDFLDRFRPHPA</sequence>
<dbReference type="SUPFAM" id="SSF53167">
    <property type="entry name" value="Purine and uridine phosphorylases"/>
    <property type="match status" value="1"/>
</dbReference>
<accession>A0A0S4QV26</accession>
<reference evidence="4" key="1">
    <citation type="submission" date="2015-11" db="EMBL/GenBank/DDBJ databases">
        <authorList>
            <person name="Varghese N."/>
        </authorList>
    </citation>
    <scope>NUCLEOTIDE SEQUENCE [LARGE SCALE GENOMIC DNA]</scope>
    <source>
        <strain evidence="4">DSM 45899</strain>
    </source>
</reference>
<name>A0A0S4QV26_9ACTN</name>
<gene>
    <name evidence="3" type="ORF">Ga0074812_12724</name>
</gene>
<evidence type="ECO:0000256" key="1">
    <source>
        <dbReference type="SAM" id="MobiDB-lite"/>
    </source>
</evidence>
<feature type="domain" description="Nucleoside phosphorylase" evidence="2">
    <location>
        <begin position="143"/>
        <end position="218"/>
    </location>
</feature>
<dbReference type="GO" id="GO:0005829">
    <property type="term" value="C:cytosol"/>
    <property type="evidence" value="ECO:0007669"/>
    <property type="project" value="TreeGrafter"/>
</dbReference>
<dbReference type="InterPro" id="IPR035994">
    <property type="entry name" value="Nucleoside_phosphorylase_sf"/>
</dbReference>
<dbReference type="GO" id="GO:0019284">
    <property type="term" value="P:L-methionine salvage from S-adenosylmethionine"/>
    <property type="evidence" value="ECO:0007669"/>
    <property type="project" value="TreeGrafter"/>
</dbReference>
<dbReference type="EMBL" id="FAOZ01000027">
    <property type="protein sequence ID" value="CUU59347.1"/>
    <property type="molecule type" value="Genomic_DNA"/>
</dbReference>
<dbReference type="GO" id="GO:0008930">
    <property type="term" value="F:methylthioadenosine nucleosidase activity"/>
    <property type="evidence" value="ECO:0007669"/>
    <property type="project" value="TreeGrafter"/>
</dbReference>
<feature type="region of interest" description="Disordered" evidence="1">
    <location>
        <begin position="1"/>
        <end position="29"/>
    </location>
</feature>
<proteinExistence type="predicted"/>
<evidence type="ECO:0000313" key="4">
    <source>
        <dbReference type="Proteomes" id="UP000198802"/>
    </source>
</evidence>
<dbReference type="Proteomes" id="UP000198802">
    <property type="component" value="Unassembled WGS sequence"/>
</dbReference>
<dbReference type="GO" id="GO:0009116">
    <property type="term" value="P:nucleoside metabolic process"/>
    <property type="evidence" value="ECO:0007669"/>
    <property type="project" value="InterPro"/>
</dbReference>
<dbReference type="AlphaFoldDB" id="A0A0S4QV26"/>
<dbReference type="RefSeq" id="WP_091283385.1">
    <property type="nucleotide sequence ID" value="NZ_FAOZ01000027.1"/>
</dbReference>
<dbReference type="Pfam" id="PF01048">
    <property type="entry name" value="PNP_UDP_1"/>
    <property type="match status" value="1"/>
</dbReference>
<evidence type="ECO:0000259" key="2">
    <source>
        <dbReference type="Pfam" id="PF01048"/>
    </source>
</evidence>
<evidence type="ECO:0000313" key="3">
    <source>
        <dbReference type="EMBL" id="CUU59347.1"/>
    </source>
</evidence>
<organism evidence="3 4">
    <name type="scientific">Parafrankia irregularis</name>
    <dbReference type="NCBI Taxonomy" id="795642"/>
    <lineage>
        <taxon>Bacteria</taxon>
        <taxon>Bacillati</taxon>
        <taxon>Actinomycetota</taxon>
        <taxon>Actinomycetes</taxon>
        <taxon>Frankiales</taxon>
        <taxon>Frankiaceae</taxon>
        <taxon>Parafrankia</taxon>
    </lineage>
</organism>
<dbReference type="GO" id="GO:0008782">
    <property type="term" value="F:adenosylhomocysteine nucleosidase activity"/>
    <property type="evidence" value="ECO:0007669"/>
    <property type="project" value="TreeGrafter"/>
</dbReference>